<evidence type="ECO:0000256" key="1">
    <source>
        <dbReference type="SAM" id="MobiDB-lite"/>
    </source>
</evidence>
<dbReference type="AlphaFoldDB" id="A0A7F8K1Q7"/>
<evidence type="ECO:0000313" key="3">
    <source>
        <dbReference type="RefSeq" id="XP_030616306.1"/>
    </source>
</evidence>
<sequence length="252" mass="24098">MAADRGDAAAAPRAAVAAGAAAGAAADPGASARGAAAATPAEAATTPSTATAAHGVGREDSGEVACRCERSSIEIRSCLPVLKTEACPAGPRAPGSSQGRDPLYSLPRDLHCSFWIRDAQALAGPCFSQDVGVPGLTTGTSLITEGGTRPPSLPGSPSSPLPTPWAAVAVEGAVAALAGVAADAPGSAAAPAAAPATTAALGAAAASPRSAAIAAPGAAARVAAAVEGLLPARELLPEAMLLLGSRWALPLG</sequence>
<organism evidence="2 3">
    <name type="scientific">Delphinapterus leucas</name>
    <name type="common">Beluga whale</name>
    <dbReference type="NCBI Taxonomy" id="9749"/>
    <lineage>
        <taxon>Eukaryota</taxon>
        <taxon>Metazoa</taxon>
        <taxon>Chordata</taxon>
        <taxon>Craniata</taxon>
        <taxon>Vertebrata</taxon>
        <taxon>Euteleostomi</taxon>
        <taxon>Mammalia</taxon>
        <taxon>Eutheria</taxon>
        <taxon>Laurasiatheria</taxon>
        <taxon>Artiodactyla</taxon>
        <taxon>Whippomorpha</taxon>
        <taxon>Cetacea</taxon>
        <taxon>Odontoceti</taxon>
        <taxon>Monodontidae</taxon>
        <taxon>Delphinapterus</taxon>
    </lineage>
</organism>
<name>A0A7F8K1Q7_DELLE</name>
<dbReference type="Proteomes" id="UP000248483">
    <property type="component" value="Unplaced"/>
</dbReference>
<reference evidence="3" key="1">
    <citation type="submission" date="2025-08" db="UniProtKB">
        <authorList>
            <consortium name="RefSeq"/>
        </authorList>
    </citation>
    <scope>IDENTIFICATION</scope>
    <source>
        <tissue evidence="3">Blood</tissue>
    </source>
</reference>
<dbReference type="RefSeq" id="XP_030616306.1">
    <property type="nucleotide sequence ID" value="XM_030760446.1"/>
</dbReference>
<dbReference type="InParanoid" id="A0A7F8K1Q7"/>
<proteinExistence type="predicted"/>
<gene>
    <name evidence="3" type="primary">LOC115802124</name>
</gene>
<dbReference type="KEGG" id="dle:115802124"/>
<feature type="region of interest" description="Disordered" evidence="1">
    <location>
        <begin position="28"/>
        <end position="63"/>
    </location>
</feature>
<dbReference type="GeneID" id="115802124"/>
<keyword evidence="2" id="KW-1185">Reference proteome</keyword>
<feature type="compositionally biased region" description="Low complexity" evidence="1">
    <location>
        <begin position="28"/>
        <end position="53"/>
    </location>
</feature>
<evidence type="ECO:0000313" key="2">
    <source>
        <dbReference type="Proteomes" id="UP000248483"/>
    </source>
</evidence>
<accession>A0A7F8K1Q7</accession>
<protein>
    <submittedName>
        <fullName evidence="3">Antifreeze protein Maxi-like</fullName>
    </submittedName>
</protein>